<evidence type="ECO:0000313" key="3">
    <source>
        <dbReference type="Proteomes" id="UP000887574"/>
    </source>
</evidence>
<evidence type="ECO:0000256" key="1">
    <source>
        <dbReference type="ARBA" id="ARBA00022884"/>
    </source>
</evidence>
<protein>
    <submittedName>
        <fullName evidence="4">Cytoplasmic polyadenylation element-binding protein ZZ domain-containing protein</fullName>
    </submittedName>
</protein>
<sequence length="216" mass="23813">MKCRCGAIPSDPLTAEEVSRKVFVGGVPAGTIRKAAFHLKVTYLPSTRRRNHDGVSNQISETRFAPVEVKAWNVSNAVYMVIMVGADFVLFPSSLVGLPRTCTAEFLAKAIEEVIGPVAYCTIEQDKFTRYRRVPLKCARNSLEFSGSARKVELKPFLAPNMPCCGCGVKTNTKFCKALICLAYYCEGCWKEKHSTIGGMVAHEASKKMHSKKIVV</sequence>
<keyword evidence="1" id="KW-0694">RNA-binding</keyword>
<dbReference type="InterPro" id="IPR032296">
    <property type="entry name" value="CEBP_ZZ"/>
</dbReference>
<dbReference type="GO" id="GO:0043022">
    <property type="term" value="F:ribosome binding"/>
    <property type="evidence" value="ECO:0007669"/>
    <property type="project" value="TreeGrafter"/>
</dbReference>
<dbReference type="CDD" id="cd19757">
    <property type="entry name" value="Bbox1"/>
    <property type="match status" value="1"/>
</dbReference>
<accession>A0A915E3J6</accession>
<evidence type="ECO:0000313" key="4">
    <source>
        <dbReference type="WBParaSite" id="jg26098"/>
    </source>
</evidence>
<proteinExistence type="predicted"/>
<dbReference type="WBParaSite" id="jg26098">
    <property type="protein sequence ID" value="jg26098"/>
    <property type="gene ID" value="jg26098"/>
</dbReference>
<evidence type="ECO:0000259" key="2">
    <source>
        <dbReference type="Pfam" id="PF16366"/>
    </source>
</evidence>
<dbReference type="GO" id="GO:0008135">
    <property type="term" value="F:translation factor activity, RNA binding"/>
    <property type="evidence" value="ECO:0007669"/>
    <property type="project" value="TreeGrafter"/>
</dbReference>
<dbReference type="Pfam" id="PF16366">
    <property type="entry name" value="CEBP_ZZ"/>
    <property type="match status" value="1"/>
</dbReference>
<dbReference type="Gene3D" id="4.10.640.40">
    <property type="entry name" value="Cytoplasmic polyadenylation element-binding protein, ZZ domain"/>
    <property type="match status" value="1"/>
</dbReference>
<dbReference type="InterPro" id="IPR038446">
    <property type="entry name" value="CEBP_ZZ_sf"/>
</dbReference>
<dbReference type="AlphaFoldDB" id="A0A915E3J6"/>
<name>A0A915E3J6_9BILA</name>
<reference evidence="4" key="1">
    <citation type="submission" date="2022-11" db="UniProtKB">
        <authorList>
            <consortium name="WormBaseParasite"/>
        </authorList>
    </citation>
    <scope>IDENTIFICATION</scope>
</reference>
<dbReference type="GO" id="GO:0005737">
    <property type="term" value="C:cytoplasm"/>
    <property type="evidence" value="ECO:0007669"/>
    <property type="project" value="TreeGrafter"/>
</dbReference>
<dbReference type="GO" id="GO:0043005">
    <property type="term" value="C:neuron projection"/>
    <property type="evidence" value="ECO:0007669"/>
    <property type="project" value="TreeGrafter"/>
</dbReference>
<dbReference type="GO" id="GO:0000900">
    <property type="term" value="F:mRNA regulatory element binding translation repressor activity"/>
    <property type="evidence" value="ECO:0007669"/>
    <property type="project" value="TreeGrafter"/>
</dbReference>
<feature type="domain" description="Cytoplasmic polyadenylation element-binding protein ZZ" evidence="2">
    <location>
        <begin position="150"/>
        <end position="204"/>
    </location>
</feature>
<organism evidence="3 4">
    <name type="scientific">Ditylenchus dipsaci</name>
    <dbReference type="NCBI Taxonomy" id="166011"/>
    <lineage>
        <taxon>Eukaryota</taxon>
        <taxon>Metazoa</taxon>
        <taxon>Ecdysozoa</taxon>
        <taxon>Nematoda</taxon>
        <taxon>Chromadorea</taxon>
        <taxon>Rhabditida</taxon>
        <taxon>Tylenchina</taxon>
        <taxon>Tylenchomorpha</taxon>
        <taxon>Sphaerularioidea</taxon>
        <taxon>Anguinidae</taxon>
        <taxon>Anguininae</taxon>
        <taxon>Ditylenchus</taxon>
    </lineage>
</organism>
<dbReference type="Proteomes" id="UP000887574">
    <property type="component" value="Unplaced"/>
</dbReference>
<dbReference type="GO" id="GO:0003730">
    <property type="term" value="F:mRNA 3'-UTR binding"/>
    <property type="evidence" value="ECO:0007669"/>
    <property type="project" value="InterPro"/>
</dbReference>
<dbReference type="GO" id="GO:0005634">
    <property type="term" value="C:nucleus"/>
    <property type="evidence" value="ECO:0007669"/>
    <property type="project" value="TreeGrafter"/>
</dbReference>
<dbReference type="InterPro" id="IPR034819">
    <property type="entry name" value="CPEB"/>
</dbReference>
<keyword evidence="3" id="KW-1185">Reference proteome</keyword>
<dbReference type="GO" id="GO:2000766">
    <property type="term" value="P:negative regulation of cytoplasmic translation"/>
    <property type="evidence" value="ECO:0007669"/>
    <property type="project" value="TreeGrafter"/>
</dbReference>
<dbReference type="PANTHER" id="PTHR12566">
    <property type="entry name" value="CYTOPLASMIC POLYADENYLATION ELEMENT BINDING PROTEIN CPEB"/>
    <property type="match status" value="1"/>
</dbReference>
<dbReference type="GO" id="GO:0045202">
    <property type="term" value="C:synapse"/>
    <property type="evidence" value="ECO:0007669"/>
    <property type="project" value="TreeGrafter"/>
</dbReference>